<reference evidence="1" key="1">
    <citation type="journal article" date="2020" name="Appl. Environ. Microbiol.">
        <title>Medium-Chain Fatty Acid Synthesis by 'Candidatus Weimeria bifida' gen. nov., sp. nov., and 'Candidatus Pseudoramibacter fermentans' sp. nov.</title>
        <authorList>
            <person name="Scarborough M.J."/>
            <person name="Myers K.S."/>
            <person name="Donohue T.J."/>
            <person name="Noguera D.R."/>
        </authorList>
    </citation>
    <scope>NUCLEOTIDE SEQUENCE</scope>
    <source>
        <strain evidence="1">LCO1.1</strain>
    </source>
</reference>
<protein>
    <submittedName>
        <fullName evidence="1">Uncharacterized protein</fullName>
    </submittedName>
</protein>
<evidence type="ECO:0000313" key="1">
    <source>
        <dbReference type="EMBL" id="MQN02033.1"/>
    </source>
</evidence>
<sequence>MKYIVEKIVEPDFGCEGIPDGQTAMDRVVLKAEDGQETARKVSDKELYDKDINEGDTVCFDSENLIVKCV</sequence>
<dbReference type="EMBL" id="VOGC01000007">
    <property type="protein sequence ID" value="MQN02033.1"/>
    <property type="molecule type" value="Genomic_DNA"/>
</dbReference>
<dbReference type="Proteomes" id="UP000460257">
    <property type="component" value="Unassembled WGS sequence"/>
</dbReference>
<keyword evidence="2" id="KW-1185">Reference proteome</keyword>
<comment type="caution">
    <text evidence="1">The sequence shown here is derived from an EMBL/GenBank/DDBJ whole genome shotgun (WGS) entry which is preliminary data.</text>
</comment>
<gene>
    <name evidence="1" type="ORF">FRC54_09075</name>
</gene>
<organism evidence="1 2">
    <name type="scientific">Candidatus Weimeria bifida</name>
    <dbReference type="NCBI Taxonomy" id="2599074"/>
    <lineage>
        <taxon>Bacteria</taxon>
        <taxon>Bacillati</taxon>
        <taxon>Bacillota</taxon>
        <taxon>Clostridia</taxon>
        <taxon>Lachnospirales</taxon>
        <taxon>Lachnospiraceae</taxon>
        <taxon>Candidatus Weimeria</taxon>
    </lineage>
</organism>
<evidence type="ECO:0000313" key="2">
    <source>
        <dbReference type="Proteomes" id="UP000460257"/>
    </source>
</evidence>
<dbReference type="AlphaFoldDB" id="A0A6N7J1Q8"/>
<name>A0A6N7J1Q8_9FIRM</name>
<accession>A0A6N7J1Q8</accession>
<proteinExistence type="predicted"/>